<feature type="chain" id="PRO_5044890144" evidence="1">
    <location>
        <begin position="20"/>
        <end position="79"/>
    </location>
</feature>
<reference evidence="2 3" key="1">
    <citation type="submission" date="2024-11" db="EMBL/GenBank/DDBJ databases">
        <title>Adaptive evolution of stress response genes in parasites aligns with host niche diversity.</title>
        <authorList>
            <person name="Hahn C."/>
            <person name="Resl P."/>
        </authorList>
    </citation>
    <scope>NUCLEOTIDE SEQUENCE [LARGE SCALE GENOMIC DNA]</scope>
    <source>
        <strain evidence="2">EGGRZ-B1_66</strain>
        <tissue evidence="2">Body</tissue>
    </source>
</reference>
<organism evidence="2 3">
    <name type="scientific">Cichlidogyrus casuarinus</name>
    <dbReference type="NCBI Taxonomy" id="1844966"/>
    <lineage>
        <taxon>Eukaryota</taxon>
        <taxon>Metazoa</taxon>
        <taxon>Spiralia</taxon>
        <taxon>Lophotrochozoa</taxon>
        <taxon>Platyhelminthes</taxon>
        <taxon>Monogenea</taxon>
        <taxon>Monopisthocotylea</taxon>
        <taxon>Dactylogyridea</taxon>
        <taxon>Ancyrocephalidae</taxon>
        <taxon>Cichlidogyrus</taxon>
    </lineage>
</organism>
<proteinExistence type="predicted"/>
<sequence>MQLFVVLSVLLCAFSSDYGVTCSNLNNGWKEGLNLEMRRSFNIACFVECKKKGGDCIGCCNKCSSNPQQSIAAYCSSAL</sequence>
<feature type="signal peptide" evidence="1">
    <location>
        <begin position="1"/>
        <end position="19"/>
    </location>
</feature>
<keyword evidence="3" id="KW-1185">Reference proteome</keyword>
<dbReference type="Proteomes" id="UP001626550">
    <property type="component" value="Unassembled WGS sequence"/>
</dbReference>
<dbReference type="EMBL" id="JBJKFK010000993">
    <property type="protein sequence ID" value="KAL3314460.1"/>
    <property type="molecule type" value="Genomic_DNA"/>
</dbReference>
<evidence type="ECO:0000313" key="2">
    <source>
        <dbReference type="EMBL" id="KAL3314460.1"/>
    </source>
</evidence>
<name>A0ABD2Q4C2_9PLAT</name>
<dbReference type="AlphaFoldDB" id="A0ABD2Q4C2"/>
<gene>
    <name evidence="2" type="ORF">Ciccas_006922</name>
</gene>
<keyword evidence="1" id="KW-0732">Signal</keyword>
<evidence type="ECO:0000256" key="1">
    <source>
        <dbReference type="SAM" id="SignalP"/>
    </source>
</evidence>
<accession>A0ABD2Q4C2</accession>
<comment type="caution">
    <text evidence="2">The sequence shown here is derived from an EMBL/GenBank/DDBJ whole genome shotgun (WGS) entry which is preliminary data.</text>
</comment>
<protein>
    <submittedName>
        <fullName evidence="2">Uncharacterized protein</fullName>
    </submittedName>
</protein>
<evidence type="ECO:0000313" key="3">
    <source>
        <dbReference type="Proteomes" id="UP001626550"/>
    </source>
</evidence>